<proteinExistence type="predicted"/>
<dbReference type="PANTHER" id="PTHR23517">
    <property type="entry name" value="RESISTANCE PROTEIN MDTM, PUTATIVE-RELATED-RELATED"/>
    <property type="match status" value="1"/>
</dbReference>
<keyword evidence="2" id="KW-0813">Transport</keyword>
<keyword evidence="4 7" id="KW-0812">Transmembrane</keyword>
<sequence length="139" mass="15170">MFKTKQEVSLFGILAATLLLNAAAACMWPLTTVYMHNQLHQTLALAGVALLGMSLCMILGNWLGGWLFDNWSPFKSGLLGTVCSLVPMVTLIFFHGWPIFGILLLFIGLGDGIVPWSIRMRPTSKRSPAGKYLTTSILG</sequence>
<keyword evidence="3" id="KW-1003">Cell membrane</keyword>
<dbReference type="AlphaFoldDB" id="A0AAW8W4H4"/>
<dbReference type="PANTHER" id="PTHR23517:SF10">
    <property type="entry name" value="MAJOR FACILITATOR SUPERFAMILY (MFS) PROFILE DOMAIN-CONTAINING PROTEIN"/>
    <property type="match status" value="1"/>
</dbReference>
<feature type="transmembrane region" description="Helical" evidence="7">
    <location>
        <begin position="43"/>
        <end position="64"/>
    </location>
</feature>
<evidence type="ECO:0000313" key="9">
    <source>
        <dbReference type="Proteomes" id="UP001254075"/>
    </source>
</evidence>
<evidence type="ECO:0000313" key="8">
    <source>
        <dbReference type="EMBL" id="MDT7013480.1"/>
    </source>
</evidence>
<accession>A0AAW8W4H4</accession>
<keyword evidence="6 7" id="KW-0472">Membrane</keyword>
<dbReference type="InterPro" id="IPR050171">
    <property type="entry name" value="MFS_Transporters"/>
</dbReference>
<evidence type="ECO:0008006" key="10">
    <source>
        <dbReference type="Google" id="ProtNLM"/>
    </source>
</evidence>
<feature type="transmembrane region" description="Helical" evidence="7">
    <location>
        <begin position="100"/>
        <end position="118"/>
    </location>
</feature>
<evidence type="ECO:0000256" key="4">
    <source>
        <dbReference type="ARBA" id="ARBA00022692"/>
    </source>
</evidence>
<evidence type="ECO:0000256" key="3">
    <source>
        <dbReference type="ARBA" id="ARBA00022475"/>
    </source>
</evidence>
<comment type="subcellular location">
    <subcellularLocation>
        <location evidence="1">Cell membrane</location>
        <topology evidence="1">Multi-pass membrane protein</topology>
    </subcellularLocation>
</comment>
<gene>
    <name evidence="8" type="ORF">RI532_03450</name>
</gene>
<evidence type="ECO:0000256" key="1">
    <source>
        <dbReference type="ARBA" id="ARBA00004651"/>
    </source>
</evidence>
<dbReference type="Proteomes" id="UP001254075">
    <property type="component" value="Unassembled WGS sequence"/>
</dbReference>
<dbReference type="EMBL" id="JAVLAM010000001">
    <property type="protein sequence ID" value="MDT7013480.1"/>
    <property type="molecule type" value="Genomic_DNA"/>
</dbReference>
<evidence type="ECO:0000256" key="7">
    <source>
        <dbReference type="SAM" id="Phobius"/>
    </source>
</evidence>
<keyword evidence="5 7" id="KW-1133">Transmembrane helix</keyword>
<evidence type="ECO:0000256" key="6">
    <source>
        <dbReference type="ARBA" id="ARBA00023136"/>
    </source>
</evidence>
<dbReference type="Gene3D" id="1.20.1250.20">
    <property type="entry name" value="MFS general substrate transporter like domains"/>
    <property type="match status" value="1"/>
</dbReference>
<dbReference type="GO" id="GO:0005886">
    <property type="term" value="C:plasma membrane"/>
    <property type="evidence" value="ECO:0007669"/>
    <property type="project" value="UniProtKB-SubCell"/>
</dbReference>
<organism evidence="8 9">
    <name type="scientific">Levilactobacillus namurensis</name>
    <dbReference type="NCBI Taxonomy" id="380393"/>
    <lineage>
        <taxon>Bacteria</taxon>
        <taxon>Bacillati</taxon>
        <taxon>Bacillota</taxon>
        <taxon>Bacilli</taxon>
        <taxon>Lactobacillales</taxon>
        <taxon>Lactobacillaceae</taxon>
        <taxon>Levilactobacillus</taxon>
    </lineage>
</organism>
<name>A0AAW8W4H4_9LACO</name>
<comment type="caution">
    <text evidence="8">The sequence shown here is derived from an EMBL/GenBank/DDBJ whole genome shotgun (WGS) entry which is preliminary data.</text>
</comment>
<reference evidence="8" key="1">
    <citation type="submission" date="2023-08" db="EMBL/GenBank/DDBJ databases">
        <authorList>
            <person name="Page C.A."/>
            <person name="Perez-Diaz I.M."/>
        </authorList>
    </citation>
    <scope>NUCLEOTIDE SEQUENCE</scope>
    <source>
        <strain evidence="8">3.8.38</strain>
    </source>
</reference>
<dbReference type="PROSITE" id="PS51257">
    <property type="entry name" value="PROKAR_LIPOPROTEIN"/>
    <property type="match status" value="1"/>
</dbReference>
<dbReference type="InterPro" id="IPR036259">
    <property type="entry name" value="MFS_trans_sf"/>
</dbReference>
<evidence type="ECO:0000256" key="2">
    <source>
        <dbReference type="ARBA" id="ARBA00022448"/>
    </source>
</evidence>
<evidence type="ECO:0000256" key="5">
    <source>
        <dbReference type="ARBA" id="ARBA00022989"/>
    </source>
</evidence>
<protein>
    <recommendedName>
        <fullName evidence="10">MFS transporter</fullName>
    </recommendedName>
</protein>
<dbReference type="SUPFAM" id="SSF103473">
    <property type="entry name" value="MFS general substrate transporter"/>
    <property type="match status" value="1"/>
</dbReference>